<dbReference type="OrthoDB" id="121175at2759"/>
<gene>
    <name evidence="3" type="ORF">PC110_g20480</name>
    <name evidence="2" type="ORF">PC113_g19650</name>
</gene>
<dbReference type="EMBL" id="RCMG01001030">
    <property type="protein sequence ID" value="KAG2838519.1"/>
    <property type="molecule type" value="Genomic_DNA"/>
</dbReference>
<dbReference type="Proteomes" id="UP000735874">
    <property type="component" value="Unassembled WGS sequence"/>
</dbReference>
<protein>
    <submittedName>
        <fullName evidence="3">Uncharacterized protein</fullName>
    </submittedName>
</protein>
<organism evidence="3 4">
    <name type="scientific">Phytophthora cactorum</name>
    <dbReference type="NCBI Taxonomy" id="29920"/>
    <lineage>
        <taxon>Eukaryota</taxon>
        <taxon>Sar</taxon>
        <taxon>Stramenopiles</taxon>
        <taxon>Oomycota</taxon>
        <taxon>Peronosporomycetes</taxon>
        <taxon>Peronosporales</taxon>
        <taxon>Peronosporaceae</taxon>
        <taxon>Phytophthora</taxon>
    </lineage>
</organism>
<accession>A0A329RIB3</accession>
<keyword evidence="4" id="KW-1185">Reference proteome</keyword>
<dbReference type="EMBL" id="MJFZ01001137">
    <property type="protein sequence ID" value="RAW23082.1"/>
    <property type="molecule type" value="Genomic_DNA"/>
</dbReference>
<comment type="caution">
    <text evidence="3">The sequence shown here is derived from an EMBL/GenBank/DDBJ whole genome shotgun (WGS) entry which is preliminary data.</text>
</comment>
<name>A0A329RIB3_9STRA</name>
<reference evidence="2" key="2">
    <citation type="submission" date="2018-10" db="EMBL/GenBank/DDBJ databases">
        <title>Effector identification in a new, highly contiguous assembly of the strawberry crown rot pathogen Phytophthora cactorum.</title>
        <authorList>
            <person name="Armitage A.D."/>
            <person name="Nellist C.F."/>
            <person name="Bates H."/>
            <person name="Vickerstaff R.J."/>
            <person name="Harrison R.J."/>
        </authorList>
    </citation>
    <scope>NUCLEOTIDE SEQUENCE</scope>
    <source>
        <strain evidence="2">15-7</strain>
    </source>
</reference>
<dbReference type="Proteomes" id="UP000251314">
    <property type="component" value="Unassembled WGS sequence"/>
</dbReference>
<proteinExistence type="predicted"/>
<evidence type="ECO:0000256" key="1">
    <source>
        <dbReference type="SAM" id="MobiDB-lite"/>
    </source>
</evidence>
<evidence type="ECO:0000313" key="4">
    <source>
        <dbReference type="Proteomes" id="UP000251314"/>
    </source>
</evidence>
<dbReference type="VEuPathDB" id="FungiDB:PC110_g20480"/>
<evidence type="ECO:0000313" key="3">
    <source>
        <dbReference type="EMBL" id="RAW23082.1"/>
    </source>
</evidence>
<feature type="region of interest" description="Disordered" evidence="1">
    <location>
        <begin position="206"/>
        <end position="225"/>
    </location>
</feature>
<evidence type="ECO:0000313" key="2">
    <source>
        <dbReference type="EMBL" id="KAG2838519.1"/>
    </source>
</evidence>
<sequence>MEVLIDKVPEMIAQVDEWKASGSEHPFIQYSSQYFDHDTASGSGKCFVYARRAALYHLGHQILATMEMWNDFERTRPAALKYDTSREDAIQLFKKLQRESVPLECDVIQRNMFDGSYAIVTNLKDFIRALDPGTYLASAGQDDIDHCFTVVVEEPDKKFNVLDNFDDKEDPPVVPEPLFNFNWLSRTKWLSRVALRPGYFCRHDNRKSRAEKKRKRREIAKQQRL</sequence>
<dbReference type="AlphaFoldDB" id="A0A329RIB3"/>
<reference evidence="3 4" key="1">
    <citation type="submission" date="2018-01" db="EMBL/GenBank/DDBJ databases">
        <title>Draft genome of the strawberry crown rot pathogen Phytophthora cactorum.</title>
        <authorList>
            <person name="Armitage A.D."/>
            <person name="Lysoe E."/>
            <person name="Nellist C.F."/>
            <person name="Harrison R.J."/>
            <person name="Brurberg M.B."/>
        </authorList>
    </citation>
    <scope>NUCLEOTIDE SEQUENCE [LARGE SCALE GENOMIC DNA]</scope>
    <source>
        <strain evidence="3 4">10300</strain>
    </source>
</reference>